<gene>
    <name evidence="3" type="ORF">TBK1r_15270</name>
</gene>
<feature type="transmembrane region" description="Helical" evidence="2">
    <location>
        <begin position="58"/>
        <end position="77"/>
    </location>
</feature>
<dbReference type="RefSeq" id="WP_145208560.1">
    <property type="nucleotide sequence ID" value="NZ_CP036432.1"/>
</dbReference>
<protein>
    <submittedName>
        <fullName evidence="3">Uncharacterized protein</fullName>
    </submittedName>
</protein>
<keyword evidence="4" id="KW-1185">Reference proteome</keyword>
<name>A0ABX5XMJ6_9BACT</name>
<reference evidence="3 4" key="1">
    <citation type="submission" date="2019-02" db="EMBL/GenBank/DDBJ databases">
        <title>Deep-cultivation of Planctomycetes and their phenomic and genomic characterization uncovers novel biology.</title>
        <authorList>
            <person name="Wiegand S."/>
            <person name="Jogler M."/>
            <person name="Boedeker C."/>
            <person name="Pinto D."/>
            <person name="Vollmers J."/>
            <person name="Rivas-Marin E."/>
            <person name="Kohn T."/>
            <person name="Peeters S.H."/>
            <person name="Heuer A."/>
            <person name="Rast P."/>
            <person name="Oberbeckmann S."/>
            <person name="Bunk B."/>
            <person name="Jeske O."/>
            <person name="Meyerdierks A."/>
            <person name="Storesund J.E."/>
            <person name="Kallscheuer N."/>
            <person name="Luecker S."/>
            <person name="Lage O.M."/>
            <person name="Pohl T."/>
            <person name="Merkel B.J."/>
            <person name="Hornburger P."/>
            <person name="Mueller R.-W."/>
            <person name="Bruemmer F."/>
            <person name="Labrenz M."/>
            <person name="Spormann A.M."/>
            <person name="Op den Camp H."/>
            <person name="Overmann J."/>
            <person name="Amann R."/>
            <person name="Jetten M.S.M."/>
            <person name="Mascher T."/>
            <person name="Medema M.H."/>
            <person name="Devos D.P."/>
            <person name="Kaster A.-K."/>
            <person name="Ovreas L."/>
            <person name="Rohde M."/>
            <person name="Galperin M.Y."/>
            <person name="Jogler C."/>
        </authorList>
    </citation>
    <scope>NUCLEOTIDE SEQUENCE [LARGE SCALE GENOMIC DNA]</scope>
    <source>
        <strain evidence="3 4">TBK1r</strain>
    </source>
</reference>
<feature type="region of interest" description="Disordered" evidence="1">
    <location>
        <begin position="1"/>
        <end position="22"/>
    </location>
</feature>
<evidence type="ECO:0000313" key="4">
    <source>
        <dbReference type="Proteomes" id="UP000318081"/>
    </source>
</evidence>
<evidence type="ECO:0000256" key="2">
    <source>
        <dbReference type="SAM" id="Phobius"/>
    </source>
</evidence>
<evidence type="ECO:0000256" key="1">
    <source>
        <dbReference type="SAM" id="MobiDB-lite"/>
    </source>
</evidence>
<organism evidence="3 4">
    <name type="scientific">Stieleria magnilauensis</name>
    <dbReference type="NCBI Taxonomy" id="2527963"/>
    <lineage>
        <taxon>Bacteria</taxon>
        <taxon>Pseudomonadati</taxon>
        <taxon>Planctomycetota</taxon>
        <taxon>Planctomycetia</taxon>
        <taxon>Pirellulales</taxon>
        <taxon>Pirellulaceae</taxon>
        <taxon>Stieleria</taxon>
    </lineage>
</organism>
<dbReference type="Proteomes" id="UP000318081">
    <property type="component" value="Chromosome"/>
</dbReference>
<feature type="transmembrane region" description="Helical" evidence="2">
    <location>
        <begin position="84"/>
        <end position="104"/>
    </location>
</feature>
<evidence type="ECO:0000313" key="3">
    <source>
        <dbReference type="EMBL" id="QDV82596.1"/>
    </source>
</evidence>
<keyword evidence="2" id="KW-0472">Membrane</keyword>
<feature type="transmembrane region" description="Helical" evidence="2">
    <location>
        <begin position="116"/>
        <end position="138"/>
    </location>
</feature>
<keyword evidence="2" id="KW-0812">Transmembrane</keyword>
<dbReference type="EMBL" id="CP036432">
    <property type="protein sequence ID" value="QDV82596.1"/>
    <property type="molecule type" value="Genomic_DNA"/>
</dbReference>
<sequence>MVSEINPYAAPQSAPERAPPLPSDFGRRRLRFAVGFAALLMTGSLLASACAVYDIESIVVSGPLLSLCAIILAVLSIRPGLRGFWILSASMIAMTIGCFLTIFLLEWSPGEAQTPIGAATVVFAIVIQAGWTIARSVWERGRQMQWREEG</sequence>
<accession>A0ABX5XMJ6</accession>
<feature type="transmembrane region" description="Helical" evidence="2">
    <location>
        <begin position="32"/>
        <end position="52"/>
    </location>
</feature>
<proteinExistence type="predicted"/>
<keyword evidence="2" id="KW-1133">Transmembrane helix</keyword>